<dbReference type="EMBL" id="JAPFRD010000010">
    <property type="protein sequence ID" value="MCW8108649.1"/>
    <property type="molecule type" value="Genomic_DNA"/>
</dbReference>
<feature type="binding site" evidence="3">
    <location>
        <begin position="7"/>
        <end position="12"/>
    </location>
    <ligand>
        <name>ATP</name>
        <dbReference type="ChEBI" id="CHEBI:30616"/>
    </ligand>
</feature>
<dbReference type="EC" id="2.7.1.2" evidence="3"/>
<dbReference type="Pfam" id="PF02685">
    <property type="entry name" value="Glucokinase"/>
    <property type="match status" value="1"/>
</dbReference>
<dbReference type="HAMAP" id="MF_00524">
    <property type="entry name" value="Glucokinase"/>
    <property type="match status" value="1"/>
</dbReference>
<keyword evidence="3" id="KW-0067">ATP-binding</keyword>
<dbReference type="InterPro" id="IPR003836">
    <property type="entry name" value="Glucokinase"/>
</dbReference>
<dbReference type="Gene3D" id="3.30.420.40">
    <property type="match status" value="1"/>
</dbReference>
<evidence type="ECO:0000256" key="3">
    <source>
        <dbReference type="HAMAP-Rule" id="MF_00524"/>
    </source>
</evidence>
<evidence type="ECO:0000313" key="5">
    <source>
        <dbReference type="EMBL" id="MCW8108649.1"/>
    </source>
</evidence>
<keyword evidence="3" id="KW-0963">Cytoplasm</keyword>
<keyword evidence="6" id="KW-1185">Reference proteome</keyword>
<dbReference type="PANTHER" id="PTHR47690">
    <property type="entry name" value="GLUCOKINASE"/>
    <property type="match status" value="1"/>
</dbReference>
<reference evidence="5" key="1">
    <citation type="submission" date="2022-11" db="EMBL/GenBank/DDBJ databases">
        <title>Alteromonas sp. nov., isolated from sea water of the Qingdao.</title>
        <authorList>
            <person name="Wang Q."/>
        </authorList>
    </citation>
    <scope>NUCLEOTIDE SEQUENCE</scope>
    <source>
        <strain evidence="5">ASW11-7</strain>
    </source>
</reference>
<comment type="subcellular location">
    <subcellularLocation>
        <location evidence="3">Cytoplasm</location>
    </subcellularLocation>
</comment>
<comment type="caution">
    <text evidence="5">The sequence shown here is derived from an EMBL/GenBank/DDBJ whole genome shotgun (WGS) entry which is preliminary data.</text>
</comment>
<organism evidence="5 6">
    <name type="scientific">Alteromonas aquimaris</name>
    <dbReference type="NCBI Taxonomy" id="2998417"/>
    <lineage>
        <taxon>Bacteria</taxon>
        <taxon>Pseudomonadati</taxon>
        <taxon>Pseudomonadota</taxon>
        <taxon>Gammaproteobacteria</taxon>
        <taxon>Alteromonadales</taxon>
        <taxon>Alteromonadaceae</taxon>
        <taxon>Alteromonas/Salinimonas group</taxon>
        <taxon>Alteromonas</taxon>
    </lineage>
</organism>
<keyword evidence="3" id="KW-0547">Nucleotide-binding</keyword>
<comment type="catalytic activity">
    <reaction evidence="3">
        <text>D-glucose + ATP = D-glucose 6-phosphate + ADP + H(+)</text>
        <dbReference type="Rhea" id="RHEA:17825"/>
        <dbReference type="ChEBI" id="CHEBI:4167"/>
        <dbReference type="ChEBI" id="CHEBI:15378"/>
        <dbReference type="ChEBI" id="CHEBI:30616"/>
        <dbReference type="ChEBI" id="CHEBI:61548"/>
        <dbReference type="ChEBI" id="CHEBI:456216"/>
        <dbReference type="EC" id="2.7.1.2"/>
    </reaction>
</comment>
<dbReference type="Proteomes" id="UP001142810">
    <property type="component" value="Unassembled WGS sequence"/>
</dbReference>
<evidence type="ECO:0000256" key="2">
    <source>
        <dbReference type="ARBA" id="ARBA00022777"/>
    </source>
</evidence>
<keyword evidence="1 3" id="KW-0808">Transferase</keyword>
<dbReference type="CDD" id="cd24008">
    <property type="entry name" value="ASKHA_NBD_GLK"/>
    <property type="match status" value="1"/>
</dbReference>
<dbReference type="GO" id="GO:0004340">
    <property type="term" value="F:glucokinase activity"/>
    <property type="evidence" value="ECO:0007669"/>
    <property type="project" value="UniProtKB-EC"/>
</dbReference>
<keyword evidence="2 3" id="KW-0418">Kinase</keyword>
<keyword evidence="3" id="KW-0324">Glycolysis</keyword>
<dbReference type="InterPro" id="IPR050201">
    <property type="entry name" value="Bacterial_glucokinase"/>
</dbReference>
<evidence type="ECO:0000313" key="6">
    <source>
        <dbReference type="Proteomes" id="UP001142810"/>
    </source>
</evidence>
<evidence type="ECO:0000256" key="4">
    <source>
        <dbReference type="RuleBase" id="RU004046"/>
    </source>
</evidence>
<proteinExistence type="inferred from homology"/>
<comment type="similarity">
    <text evidence="3 4">Belongs to the bacterial glucokinase family.</text>
</comment>
<dbReference type="Gene3D" id="3.40.367.20">
    <property type="match status" value="1"/>
</dbReference>
<dbReference type="PANTHER" id="PTHR47690:SF1">
    <property type="entry name" value="GLUCOKINASE"/>
    <property type="match status" value="1"/>
</dbReference>
<dbReference type="RefSeq" id="WP_265617400.1">
    <property type="nucleotide sequence ID" value="NZ_JAPFRD010000010.1"/>
</dbReference>
<accession>A0ABT3P7E2</accession>
<gene>
    <name evidence="3" type="primary">glk</name>
    <name evidence="5" type="ORF">OPS25_09090</name>
</gene>
<evidence type="ECO:0000256" key="1">
    <source>
        <dbReference type="ARBA" id="ARBA00022679"/>
    </source>
</evidence>
<dbReference type="InterPro" id="IPR043129">
    <property type="entry name" value="ATPase_NBD"/>
</dbReference>
<dbReference type="NCBIfam" id="TIGR00749">
    <property type="entry name" value="glk"/>
    <property type="match status" value="1"/>
</dbReference>
<dbReference type="NCBIfam" id="NF001416">
    <property type="entry name" value="PRK00292.1-3"/>
    <property type="match status" value="1"/>
</dbReference>
<dbReference type="SUPFAM" id="SSF53067">
    <property type="entry name" value="Actin-like ATPase domain"/>
    <property type="match status" value="1"/>
</dbReference>
<protein>
    <recommendedName>
        <fullName evidence="3">Glucokinase</fullName>
        <ecNumber evidence="3">2.7.1.2</ecNumber>
    </recommendedName>
    <alternativeName>
        <fullName evidence="3">Glucose kinase</fullName>
    </alternativeName>
</protein>
<sequence>MSEQFVADVGGTNIRLARVTTDGLSHIKKYICRDFASIDLVIQHYFDELAEFKFTCGCIAIACPVAGDHVAMTNHSWAFSQRALRAQLKLHALYVINDFTAVAHSLPVLQDEQVIQIGEGTAKDNGNIAVFGPGTGLGVEHITMTSKGWQTLDGEGGHVDFAPIDETDIIIWRHLQKLHGRASAEEVMSGRGIVNIYNALSLHRNTQAKFNDPADITTAALSGECDTCEATLTQFCRIMGSFAGNLALNMATTGGIFIGGGIANRFADFLQQSDFRARFEAKGIMKHYVKSIPTYLIAEPDHGLLGAAAYLQQHIVSSTK</sequence>
<name>A0ABT3P7E2_9ALTE</name>